<evidence type="ECO:0000313" key="1">
    <source>
        <dbReference type="EMBL" id="ALJ04641.1"/>
    </source>
</evidence>
<keyword evidence="2" id="KW-1185">Reference proteome</keyword>
<sequence>MNKAIVQQIITKNLFDNNKNMDFKFDEKSQWIYFSGIAFKLVKKKYFFDSKLSESKFDLYETVDKFDDGMGPALFNKDYGVLNIDNGWGKFFIYLKTDIDSILAKKIILKVSQ</sequence>
<protein>
    <submittedName>
        <fullName evidence="1">Uncharacterized protein</fullName>
    </submittedName>
</protein>
<name>A0A0P0D7D9_9FLAO</name>
<gene>
    <name evidence="1" type="ORF">APS56_05610</name>
</gene>
<organism evidence="1 2">
    <name type="scientific">Pseudalgibacter alginicilyticus</name>
    <dbReference type="NCBI Taxonomy" id="1736674"/>
    <lineage>
        <taxon>Bacteria</taxon>
        <taxon>Pseudomonadati</taxon>
        <taxon>Bacteroidota</taxon>
        <taxon>Flavobacteriia</taxon>
        <taxon>Flavobacteriales</taxon>
        <taxon>Flavobacteriaceae</taxon>
        <taxon>Pseudalgibacter</taxon>
    </lineage>
</organism>
<evidence type="ECO:0000313" key="2">
    <source>
        <dbReference type="Proteomes" id="UP000057981"/>
    </source>
</evidence>
<reference evidence="1 2" key="1">
    <citation type="submission" date="2015-10" db="EMBL/GenBank/DDBJ databases">
        <authorList>
            <person name="Gilbert D.G."/>
        </authorList>
    </citation>
    <scope>NUCLEOTIDE SEQUENCE [LARGE SCALE GENOMIC DNA]</scope>
    <source>
        <strain evidence="2">HZ-22</strain>
    </source>
</reference>
<dbReference type="AlphaFoldDB" id="A0A0P0D7D9"/>
<proteinExistence type="predicted"/>
<accession>A0A0P0D7D9</accession>
<dbReference type="KEGG" id="ahz:APS56_05610"/>
<dbReference type="Proteomes" id="UP000057981">
    <property type="component" value="Chromosome"/>
</dbReference>
<dbReference type="EMBL" id="CP012898">
    <property type="protein sequence ID" value="ALJ04641.1"/>
    <property type="molecule type" value="Genomic_DNA"/>
</dbReference>